<dbReference type="EMBL" id="JBFWIC010000019">
    <property type="protein sequence ID" value="MEZ0475640.1"/>
    <property type="molecule type" value="Genomic_DNA"/>
</dbReference>
<dbReference type="Proteomes" id="UP001566331">
    <property type="component" value="Unassembled WGS sequence"/>
</dbReference>
<dbReference type="Gene3D" id="3.40.710.10">
    <property type="entry name" value="DD-peptidase/beta-lactamase superfamily"/>
    <property type="match status" value="1"/>
</dbReference>
<evidence type="ECO:0000313" key="3">
    <source>
        <dbReference type="Proteomes" id="UP001566331"/>
    </source>
</evidence>
<reference evidence="2 3" key="1">
    <citation type="submission" date="2024-07" db="EMBL/GenBank/DDBJ databases">
        <title>Luteimonas salilacus sp. nov., isolated from the shore soil of Salt Lake in Tibet of China.</title>
        <authorList>
            <person name="Zhang X."/>
            <person name="Li A."/>
        </authorList>
    </citation>
    <scope>NUCLEOTIDE SEQUENCE [LARGE SCALE GENOMIC DNA]</scope>
    <source>
        <strain evidence="2 3">B3-2-R+30</strain>
    </source>
</reference>
<dbReference type="PANTHER" id="PTHR46825">
    <property type="entry name" value="D-ALANYL-D-ALANINE-CARBOXYPEPTIDASE/ENDOPEPTIDASE AMPH"/>
    <property type="match status" value="1"/>
</dbReference>
<dbReference type="EC" id="3.-.-.-" evidence="2"/>
<keyword evidence="2" id="KW-0378">Hydrolase</keyword>
<dbReference type="RefSeq" id="WP_370565072.1">
    <property type="nucleotide sequence ID" value="NZ_JBFWIB010000012.1"/>
</dbReference>
<evidence type="ECO:0000259" key="1">
    <source>
        <dbReference type="Pfam" id="PF00144"/>
    </source>
</evidence>
<organism evidence="2 3">
    <name type="scientific">Luteimonas salinilitoris</name>
    <dbReference type="NCBI Taxonomy" id="3237697"/>
    <lineage>
        <taxon>Bacteria</taxon>
        <taxon>Pseudomonadati</taxon>
        <taxon>Pseudomonadota</taxon>
        <taxon>Gammaproteobacteria</taxon>
        <taxon>Lysobacterales</taxon>
        <taxon>Lysobacteraceae</taxon>
        <taxon>Luteimonas</taxon>
    </lineage>
</organism>
<dbReference type="Pfam" id="PF00144">
    <property type="entry name" value="Beta-lactamase"/>
    <property type="match status" value="1"/>
</dbReference>
<keyword evidence="3" id="KW-1185">Reference proteome</keyword>
<protein>
    <submittedName>
        <fullName evidence="2">Serine hydrolase domain-containing protein</fullName>
        <ecNumber evidence="2">3.-.-.-</ecNumber>
    </submittedName>
</protein>
<dbReference type="InterPro" id="IPR012338">
    <property type="entry name" value="Beta-lactam/transpept-like"/>
</dbReference>
<dbReference type="PANTHER" id="PTHR46825:SF15">
    <property type="entry name" value="BETA-LACTAMASE-RELATED DOMAIN-CONTAINING PROTEIN"/>
    <property type="match status" value="1"/>
</dbReference>
<feature type="domain" description="Beta-lactamase-related" evidence="1">
    <location>
        <begin position="39"/>
        <end position="370"/>
    </location>
</feature>
<dbReference type="InterPro" id="IPR050491">
    <property type="entry name" value="AmpC-like"/>
</dbReference>
<dbReference type="SUPFAM" id="SSF56601">
    <property type="entry name" value="beta-lactamase/transpeptidase-like"/>
    <property type="match status" value="1"/>
</dbReference>
<dbReference type="InterPro" id="IPR001466">
    <property type="entry name" value="Beta-lactam-related"/>
</dbReference>
<gene>
    <name evidence="2" type="ORF">AB6713_13620</name>
</gene>
<dbReference type="GO" id="GO:0016787">
    <property type="term" value="F:hydrolase activity"/>
    <property type="evidence" value="ECO:0007669"/>
    <property type="project" value="UniProtKB-KW"/>
</dbReference>
<proteinExistence type="predicted"/>
<sequence length="528" mass="57346">MAALLLAQAMHVAVAREPPGGEMRQAAIDAEVDAAFARFELPGLAVGVVEGGEITYVRTAGELHVGGGGPVTPATLFKIASNSKAMTTALLARLVDQGKLAWDDPVIEHLPDFRMHDPWVTREIQVRDLLIHNSGLGAGAGDLMLWPEPNLFTREDVIAGMAHLKPIHSFRSRYAYDNTLYIVAGEVAAAAAGAESYEVLLRRELFEPLGLERCRVGEWRRDEVGEVAQPHIRIEGRNVPVREDGEVVAAVPMAAAGGIRCSLDDMLRWVRMWLQPEREGLVDGRPWLSAEQRTALWTAHTPMPLGRRLREWEGARFNAYGYGWRLNDTDGLLKVSHTGTLAGMYSAVTLLPELGVGFVVLMNGGGSDARSALVQALSKRFTAPEEADRTVGDYADAIAAEAAADRDDGGASAPDTSSRQVAGVDGMTPWLGVYRDPWFGEASVCRRDDVVRFVAARSPMLSGTVMRVGERLLVDWDDVSVDAEAWLAFADADDANAPPTLAMAKVDPQADFSYDYQDLAFVRVGECP</sequence>
<name>A0ABV4HWA7_9GAMM</name>
<evidence type="ECO:0000313" key="2">
    <source>
        <dbReference type="EMBL" id="MEZ0475640.1"/>
    </source>
</evidence>
<comment type="caution">
    <text evidence="2">The sequence shown here is derived from an EMBL/GenBank/DDBJ whole genome shotgun (WGS) entry which is preliminary data.</text>
</comment>
<accession>A0ABV4HWA7</accession>